<keyword evidence="1" id="KW-0805">Transcription regulation</keyword>
<feature type="domain" description="HTH arsR-type" evidence="5">
    <location>
        <begin position="273"/>
        <end position="366"/>
    </location>
</feature>
<accession>A0A9Q3SVA3</accession>
<organism evidence="6 7">
    <name type="scientific">Leuconostoc gasicomitatum</name>
    <dbReference type="NCBI Taxonomy" id="115778"/>
    <lineage>
        <taxon>Bacteria</taxon>
        <taxon>Bacillati</taxon>
        <taxon>Bacillota</taxon>
        <taxon>Bacilli</taxon>
        <taxon>Lactobacillales</taxon>
        <taxon>Lactobacillaceae</taxon>
        <taxon>Leuconostoc</taxon>
        <taxon>Leuconostoc gelidum group</taxon>
    </lineage>
</organism>
<sequence length="367" mass="43150">MTIEVAFPTNVLRNNRILKKSIRFVFSPMNELFTSLHVLRNTQKHGALISWELNAHEKIKNNMEKEFEFFGPLFDFSTPSFLLELLENSVISIDQEFKLLQNRLNSLSEEEFIKHVSTIQSKRLQEFQPSKSKKYEWDRYSSIGIERLSQKFLNDSREFGEQLVKFLKKYNELIFSEIWGKDHIKKVLINEITRQSINLEKRGFNATIIALKNDAIHWVGHQLMLYQPFKEHVKMNIGDKIFFMPSYFVWPHLFVDLIEEGIVVTYAVDTQRTKYFAPEKMTDILVAVGNTTRIEMLNFLKQAENTNQGLAQLLSLSESNISHHLSVLKEANLVYFRRVDRYVLYGVTPVITDVIPSFFENLPDYYE</sequence>
<dbReference type="CDD" id="cd00090">
    <property type="entry name" value="HTH_ARSR"/>
    <property type="match status" value="1"/>
</dbReference>
<dbReference type="InterPro" id="IPR045981">
    <property type="entry name" value="DUF5937"/>
</dbReference>
<evidence type="ECO:0000313" key="7">
    <source>
        <dbReference type="Proteomes" id="UP000752647"/>
    </source>
</evidence>
<dbReference type="InterPro" id="IPR036390">
    <property type="entry name" value="WH_DNA-bd_sf"/>
</dbReference>
<dbReference type="EMBL" id="JAHBFI010000009">
    <property type="protein sequence ID" value="MBZ5962411.1"/>
    <property type="molecule type" value="Genomic_DNA"/>
</dbReference>
<dbReference type="PROSITE" id="PS50987">
    <property type="entry name" value="HTH_ARSR_2"/>
    <property type="match status" value="1"/>
</dbReference>
<keyword evidence="3" id="KW-0804">Transcription</keyword>
<dbReference type="Proteomes" id="UP000752647">
    <property type="component" value="Unassembled WGS sequence"/>
</dbReference>
<dbReference type="InterPro" id="IPR036388">
    <property type="entry name" value="WH-like_DNA-bd_sf"/>
</dbReference>
<dbReference type="Pfam" id="PF19361">
    <property type="entry name" value="DUF5937"/>
    <property type="match status" value="1"/>
</dbReference>
<evidence type="ECO:0000313" key="6">
    <source>
        <dbReference type="EMBL" id="MBZ5962411.1"/>
    </source>
</evidence>
<comment type="caution">
    <text evidence="6">The sequence shown here is derived from an EMBL/GenBank/DDBJ whole genome shotgun (WGS) entry which is preliminary data.</text>
</comment>
<evidence type="ECO:0000256" key="2">
    <source>
        <dbReference type="ARBA" id="ARBA00023125"/>
    </source>
</evidence>
<dbReference type="GO" id="GO:0003677">
    <property type="term" value="F:DNA binding"/>
    <property type="evidence" value="ECO:0007669"/>
    <property type="project" value="UniProtKB-KW"/>
</dbReference>
<dbReference type="InterPro" id="IPR011991">
    <property type="entry name" value="ArsR-like_HTH"/>
</dbReference>
<dbReference type="SUPFAM" id="SSF46785">
    <property type="entry name" value="Winged helix' DNA-binding domain"/>
    <property type="match status" value="1"/>
</dbReference>
<dbReference type="RefSeq" id="WP_224144078.1">
    <property type="nucleotide sequence ID" value="NZ_CBCPIF010000003.1"/>
</dbReference>
<dbReference type="PANTHER" id="PTHR33154:SF33">
    <property type="entry name" value="TRANSCRIPTIONAL REPRESSOR SDPR"/>
    <property type="match status" value="1"/>
</dbReference>
<feature type="coiled-coil region" evidence="4">
    <location>
        <begin position="83"/>
        <end position="110"/>
    </location>
</feature>
<keyword evidence="4" id="KW-0175">Coiled coil</keyword>
<dbReference type="PRINTS" id="PR00778">
    <property type="entry name" value="HTHARSR"/>
</dbReference>
<evidence type="ECO:0000256" key="1">
    <source>
        <dbReference type="ARBA" id="ARBA00023015"/>
    </source>
</evidence>
<evidence type="ECO:0000259" key="5">
    <source>
        <dbReference type="PROSITE" id="PS50987"/>
    </source>
</evidence>
<dbReference type="GO" id="GO:0003700">
    <property type="term" value="F:DNA-binding transcription factor activity"/>
    <property type="evidence" value="ECO:0007669"/>
    <property type="project" value="InterPro"/>
</dbReference>
<dbReference type="AlphaFoldDB" id="A0A9Q3SVA3"/>
<reference evidence="6" key="1">
    <citation type="submission" date="2021-05" db="EMBL/GenBank/DDBJ databases">
        <title>Pangenome of Leuconostoc gelidum warrants species status for Leuconostoc gelidum subsp. gasicomitatum.</title>
        <authorList>
            <person name="Johansson P."/>
            <person name="Sade E."/>
            <person name="Hultman J."/>
            <person name="Auvinen P."/>
            <person name="Bjorkroth J."/>
        </authorList>
    </citation>
    <scope>NUCLEOTIDE SEQUENCE</scope>
    <source>
        <strain evidence="6">A.21.4</strain>
    </source>
</reference>
<proteinExistence type="predicted"/>
<dbReference type="SMART" id="SM00418">
    <property type="entry name" value="HTH_ARSR"/>
    <property type="match status" value="1"/>
</dbReference>
<evidence type="ECO:0000256" key="3">
    <source>
        <dbReference type="ARBA" id="ARBA00023163"/>
    </source>
</evidence>
<dbReference type="InterPro" id="IPR051081">
    <property type="entry name" value="HTH_MetalResp_TranReg"/>
</dbReference>
<evidence type="ECO:0000256" key="4">
    <source>
        <dbReference type="SAM" id="Coils"/>
    </source>
</evidence>
<name>A0A9Q3SVA3_9LACO</name>
<dbReference type="InterPro" id="IPR001845">
    <property type="entry name" value="HTH_ArsR_DNA-bd_dom"/>
</dbReference>
<keyword evidence="2" id="KW-0238">DNA-binding</keyword>
<dbReference type="Gene3D" id="1.10.10.10">
    <property type="entry name" value="Winged helix-like DNA-binding domain superfamily/Winged helix DNA-binding domain"/>
    <property type="match status" value="1"/>
</dbReference>
<gene>
    <name evidence="6" type="ORF">KIJ12_04465</name>
</gene>
<dbReference type="PANTHER" id="PTHR33154">
    <property type="entry name" value="TRANSCRIPTIONAL REGULATOR, ARSR FAMILY"/>
    <property type="match status" value="1"/>
</dbReference>
<dbReference type="Pfam" id="PF01022">
    <property type="entry name" value="HTH_5"/>
    <property type="match status" value="1"/>
</dbReference>
<protein>
    <submittedName>
        <fullName evidence="6">Winged helix-turn-helix transcriptional regulator</fullName>
    </submittedName>
</protein>